<feature type="signal peptide" evidence="1">
    <location>
        <begin position="1"/>
        <end position="32"/>
    </location>
</feature>
<reference evidence="2 3" key="1">
    <citation type="submission" date="2023-07" db="EMBL/GenBank/DDBJ databases">
        <title>Genomic Encyclopedia of Type Strains, Phase IV (KMG-IV): sequencing the most valuable type-strain genomes for metagenomic binning, comparative biology and taxonomic classification.</title>
        <authorList>
            <person name="Goeker M."/>
        </authorList>
    </citation>
    <scope>NUCLEOTIDE SEQUENCE [LARGE SCALE GENOMIC DNA]</scope>
    <source>
        <strain evidence="2 3">DSM 18695</strain>
    </source>
</reference>
<evidence type="ECO:0000256" key="1">
    <source>
        <dbReference type="SAM" id="SignalP"/>
    </source>
</evidence>
<accession>A0ABU0IVB2</accession>
<sequence>MNTQPRLPRLLVALTLLNLAILGVSVTRQATAAPAPVADGILRGRGLQIVDSQGRIRASIALYPAARQTDGSTYPETVLLRLITSEGRPVVKLSSSEDGAGLTLSAAEGRAYAQIMARGGAPQLVLVDGGGRQSSKRP</sequence>
<comment type="caution">
    <text evidence="2">The sequence shown here is derived from an EMBL/GenBank/DDBJ whole genome shotgun (WGS) entry which is preliminary data.</text>
</comment>
<dbReference type="Proteomes" id="UP001228905">
    <property type="component" value="Unassembled WGS sequence"/>
</dbReference>
<dbReference type="EMBL" id="JAUSVS010000008">
    <property type="protein sequence ID" value="MDQ0465934.1"/>
    <property type="molecule type" value="Genomic_DNA"/>
</dbReference>
<organism evidence="2 3">
    <name type="scientific">Caulobacter ginsengisoli</name>
    <dbReference type="NCBI Taxonomy" id="400775"/>
    <lineage>
        <taxon>Bacteria</taxon>
        <taxon>Pseudomonadati</taxon>
        <taxon>Pseudomonadota</taxon>
        <taxon>Alphaproteobacteria</taxon>
        <taxon>Caulobacterales</taxon>
        <taxon>Caulobacteraceae</taxon>
        <taxon>Caulobacter</taxon>
    </lineage>
</organism>
<keyword evidence="3" id="KW-1185">Reference proteome</keyword>
<feature type="chain" id="PRO_5046391862" evidence="1">
    <location>
        <begin position="33"/>
        <end position="138"/>
    </location>
</feature>
<protein>
    <submittedName>
        <fullName evidence="2">Uncharacterized protein</fullName>
    </submittedName>
</protein>
<evidence type="ECO:0000313" key="2">
    <source>
        <dbReference type="EMBL" id="MDQ0465934.1"/>
    </source>
</evidence>
<proteinExistence type="predicted"/>
<gene>
    <name evidence="2" type="ORF">QO010_003726</name>
</gene>
<evidence type="ECO:0000313" key="3">
    <source>
        <dbReference type="Proteomes" id="UP001228905"/>
    </source>
</evidence>
<dbReference type="RefSeq" id="WP_307351649.1">
    <property type="nucleotide sequence ID" value="NZ_JAUSVS010000008.1"/>
</dbReference>
<name>A0ABU0IVB2_9CAUL</name>
<keyword evidence="1" id="KW-0732">Signal</keyword>